<evidence type="ECO:0000256" key="1">
    <source>
        <dbReference type="ARBA" id="ARBA00004123"/>
    </source>
</evidence>
<keyword evidence="4" id="KW-0804">Transcription</keyword>
<organism evidence="7 8">
    <name type="scientific">Chaetomium fimeti</name>
    <dbReference type="NCBI Taxonomy" id="1854472"/>
    <lineage>
        <taxon>Eukaryota</taxon>
        <taxon>Fungi</taxon>
        <taxon>Dikarya</taxon>
        <taxon>Ascomycota</taxon>
        <taxon>Pezizomycotina</taxon>
        <taxon>Sordariomycetes</taxon>
        <taxon>Sordariomycetidae</taxon>
        <taxon>Sordariales</taxon>
        <taxon>Chaetomiaceae</taxon>
        <taxon>Chaetomium</taxon>
    </lineage>
</organism>
<dbReference type="AlphaFoldDB" id="A0AAE0LTW3"/>
<dbReference type="GO" id="GO:0005634">
    <property type="term" value="C:nucleus"/>
    <property type="evidence" value="ECO:0007669"/>
    <property type="project" value="UniProtKB-SubCell"/>
</dbReference>
<keyword evidence="5" id="KW-0539">Nucleus</keyword>
<dbReference type="GO" id="GO:0000976">
    <property type="term" value="F:transcription cis-regulatory region binding"/>
    <property type="evidence" value="ECO:0007669"/>
    <property type="project" value="TreeGrafter"/>
</dbReference>
<sequence length="619" mass="67514">MERRGPSHLGPYGLACTSCFKAKCKCVARTDGEGCQRCHRLRKQCRPSDSIRKRTIEKTQNSASRIAELEGKLDSLISQLQTRNVIGGDPQPPSQSDSRPVGSGAESVHHFQTSEHEVLDSGHAEDGDDDSDDYDDNIRSARRGASPNAVTTSDSPEPQISETEAETLLRTFRSCMLSHFPFVHLPIPLGAYELRCDQPFLFRAIACAASPSAREKAARGMALKKAIGDAMLGRDSESNTGRLDLLLALLTYISWGWDHVLNRGNLPRLMAQANSLAREIRMDGPPPPDAQVRALFTPGYGSEEGGAVTREVFLARQRAVLACFALSSVVSAYSGQAIDALRWTPQMEDGLAAITNDGSCPTDATLAIQVRLQLLAQKAVQIHQHQQLEQGQVPVTELTNFQAIMALTALQTQRQEIQTSLPPALRQHEHLLAHIHATELSISEVTHAVSAMVPIMITQFSRMAGARDQMNDDGTNNSNSNNSDATTASARHERVAYLWQSTRAVQACAAALLAPEPARFAGISVLQWAQLAQCAVALHRLTVTCEDPAWDVVAAREDVHLPDLLGRVAAKLELVAAEQREQQGPEGVFTRLARTMREFCSDQAGAMGEDSGRLLPRLY</sequence>
<keyword evidence="2" id="KW-0805">Transcription regulation</keyword>
<dbReference type="GO" id="GO:0008270">
    <property type="term" value="F:zinc ion binding"/>
    <property type="evidence" value="ECO:0007669"/>
    <property type="project" value="InterPro"/>
</dbReference>
<evidence type="ECO:0000313" key="7">
    <source>
        <dbReference type="EMBL" id="KAK3297393.1"/>
    </source>
</evidence>
<keyword evidence="3" id="KW-0238">DNA-binding</keyword>
<protein>
    <recommendedName>
        <fullName evidence="9">Zn(2)-C6 fungal-type domain-containing protein</fullName>
    </recommendedName>
</protein>
<evidence type="ECO:0000256" key="2">
    <source>
        <dbReference type="ARBA" id="ARBA00023015"/>
    </source>
</evidence>
<feature type="compositionally biased region" description="Low complexity" evidence="6">
    <location>
        <begin position="472"/>
        <end position="487"/>
    </location>
</feature>
<dbReference type="InterPro" id="IPR051089">
    <property type="entry name" value="prtT"/>
</dbReference>
<evidence type="ECO:0008006" key="9">
    <source>
        <dbReference type="Google" id="ProtNLM"/>
    </source>
</evidence>
<dbReference type="RefSeq" id="XP_062660907.1">
    <property type="nucleotide sequence ID" value="XM_062803520.1"/>
</dbReference>
<gene>
    <name evidence="7" type="ORF">B0H64DRAFT_392070</name>
</gene>
<dbReference type="Proteomes" id="UP001278766">
    <property type="component" value="Unassembled WGS sequence"/>
</dbReference>
<dbReference type="GO" id="GO:0000981">
    <property type="term" value="F:DNA-binding transcription factor activity, RNA polymerase II-specific"/>
    <property type="evidence" value="ECO:0007669"/>
    <property type="project" value="InterPro"/>
</dbReference>
<dbReference type="Gene3D" id="4.10.240.10">
    <property type="entry name" value="Zn(2)-C6 fungal-type DNA-binding domain"/>
    <property type="match status" value="1"/>
</dbReference>
<evidence type="ECO:0000256" key="5">
    <source>
        <dbReference type="ARBA" id="ARBA00023242"/>
    </source>
</evidence>
<feature type="region of interest" description="Disordered" evidence="6">
    <location>
        <begin position="84"/>
        <end position="160"/>
    </location>
</feature>
<feature type="compositionally biased region" description="Polar residues" evidence="6">
    <location>
        <begin position="148"/>
        <end position="160"/>
    </location>
</feature>
<dbReference type="EMBL" id="JAUEPN010000003">
    <property type="protein sequence ID" value="KAK3297393.1"/>
    <property type="molecule type" value="Genomic_DNA"/>
</dbReference>
<feature type="compositionally biased region" description="Acidic residues" evidence="6">
    <location>
        <begin position="126"/>
        <end position="135"/>
    </location>
</feature>
<comment type="subcellular location">
    <subcellularLocation>
        <location evidence="1">Nucleus</location>
    </subcellularLocation>
</comment>
<proteinExistence type="predicted"/>
<evidence type="ECO:0000256" key="6">
    <source>
        <dbReference type="SAM" id="MobiDB-lite"/>
    </source>
</evidence>
<accession>A0AAE0LTW3</accession>
<feature type="compositionally biased region" description="Basic and acidic residues" evidence="6">
    <location>
        <begin position="107"/>
        <end position="125"/>
    </location>
</feature>
<dbReference type="PANTHER" id="PTHR31845:SF18">
    <property type="entry name" value="ZN(II)2CYS6 TRANSCRIPTION FACTOR (EUROFUNG)"/>
    <property type="match status" value="1"/>
</dbReference>
<comment type="caution">
    <text evidence="7">The sequence shown here is derived from an EMBL/GenBank/DDBJ whole genome shotgun (WGS) entry which is preliminary data.</text>
</comment>
<evidence type="ECO:0000256" key="3">
    <source>
        <dbReference type="ARBA" id="ARBA00023125"/>
    </source>
</evidence>
<dbReference type="InterPro" id="IPR036864">
    <property type="entry name" value="Zn2-C6_fun-type_DNA-bd_sf"/>
</dbReference>
<evidence type="ECO:0000313" key="8">
    <source>
        <dbReference type="Proteomes" id="UP001278766"/>
    </source>
</evidence>
<evidence type="ECO:0000256" key="4">
    <source>
        <dbReference type="ARBA" id="ARBA00023163"/>
    </source>
</evidence>
<keyword evidence="8" id="KW-1185">Reference proteome</keyword>
<dbReference type="PANTHER" id="PTHR31845">
    <property type="entry name" value="FINGER DOMAIN PROTEIN, PUTATIVE-RELATED"/>
    <property type="match status" value="1"/>
</dbReference>
<reference evidence="7" key="1">
    <citation type="journal article" date="2023" name="Mol. Phylogenet. Evol.">
        <title>Genome-scale phylogeny and comparative genomics of the fungal order Sordariales.</title>
        <authorList>
            <person name="Hensen N."/>
            <person name="Bonometti L."/>
            <person name="Westerberg I."/>
            <person name="Brannstrom I.O."/>
            <person name="Guillou S."/>
            <person name="Cros-Aarteil S."/>
            <person name="Calhoun S."/>
            <person name="Haridas S."/>
            <person name="Kuo A."/>
            <person name="Mondo S."/>
            <person name="Pangilinan J."/>
            <person name="Riley R."/>
            <person name="LaButti K."/>
            <person name="Andreopoulos B."/>
            <person name="Lipzen A."/>
            <person name="Chen C."/>
            <person name="Yan M."/>
            <person name="Daum C."/>
            <person name="Ng V."/>
            <person name="Clum A."/>
            <person name="Steindorff A."/>
            <person name="Ohm R.A."/>
            <person name="Martin F."/>
            <person name="Silar P."/>
            <person name="Natvig D.O."/>
            <person name="Lalanne C."/>
            <person name="Gautier V."/>
            <person name="Ament-Velasquez S.L."/>
            <person name="Kruys A."/>
            <person name="Hutchinson M.I."/>
            <person name="Powell A.J."/>
            <person name="Barry K."/>
            <person name="Miller A.N."/>
            <person name="Grigoriev I.V."/>
            <person name="Debuchy R."/>
            <person name="Gladieux P."/>
            <person name="Hiltunen Thoren M."/>
            <person name="Johannesson H."/>
        </authorList>
    </citation>
    <scope>NUCLEOTIDE SEQUENCE</scope>
    <source>
        <strain evidence="7">CBS 168.71</strain>
    </source>
</reference>
<reference evidence="7" key="2">
    <citation type="submission" date="2023-06" db="EMBL/GenBank/DDBJ databases">
        <authorList>
            <consortium name="Lawrence Berkeley National Laboratory"/>
            <person name="Haridas S."/>
            <person name="Hensen N."/>
            <person name="Bonometti L."/>
            <person name="Westerberg I."/>
            <person name="Brannstrom I.O."/>
            <person name="Guillou S."/>
            <person name="Cros-Aarteil S."/>
            <person name="Calhoun S."/>
            <person name="Kuo A."/>
            <person name="Mondo S."/>
            <person name="Pangilinan J."/>
            <person name="Riley R."/>
            <person name="Labutti K."/>
            <person name="Andreopoulos B."/>
            <person name="Lipzen A."/>
            <person name="Chen C."/>
            <person name="Yanf M."/>
            <person name="Daum C."/>
            <person name="Ng V."/>
            <person name="Clum A."/>
            <person name="Steindorff A."/>
            <person name="Ohm R."/>
            <person name="Martin F."/>
            <person name="Silar P."/>
            <person name="Natvig D."/>
            <person name="Lalanne C."/>
            <person name="Gautier V."/>
            <person name="Ament-Velasquez S.L."/>
            <person name="Kruys A."/>
            <person name="Hutchinson M.I."/>
            <person name="Powell A.J."/>
            <person name="Barry K."/>
            <person name="Miller A.N."/>
            <person name="Grigoriev I.V."/>
            <person name="Debuchy R."/>
            <person name="Gladieux P."/>
            <person name="Thoren M.H."/>
            <person name="Johannesson H."/>
        </authorList>
    </citation>
    <scope>NUCLEOTIDE SEQUENCE</scope>
    <source>
        <strain evidence="7">CBS 168.71</strain>
    </source>
</reference>
<name>A0AAE0LTW3_9PEZI</name>
<dbReference type="GeneID" id="87840468"/>
<feature type="region of interest" description="Disordered" evidence="6">
    <location>
        <begin position="467"/>
        <end position="487"/>
    </location>
</feature>